<dbReference type="InterPro" id="IPR001452">
    <property type="entry name" value="SH3_domain"/>
</dbReference>
<gene>
    <name evidence="12" type="ORF">GSOID_T00021518001</name>
</gene>
<accession>E4YDI3</accession>
<feature type="compositionally biased region" description="Polar residues" evidence="10">
    <location>
        <begin position="388"/>
        <end position="404"/>
    </location>
</feature>
<dbReference type="Pfam" id="PF12796">
    <property type="entry name" value="Ank_2"/>
    <property type="match status" value="1"/>
</dbReference>
<dbReference type="AlphaFoldDB" id="E4YDI3"/>
<dbReference type="PANTHER" id="PTHR24131">
    <property type="entry name" value="APOPTOSIS-STIMULATING OF P53 PROTEIN"/>
    <property type="match status" value="1"/>
</dbReference>
<protein>
    <recommendedName>
        <fullName evidence="11">SH3 domain-containing protein</fullName>
    </recommendedName>
</protein>
<dbReference type="GO" id="GO:0005634">
    <property type="term" value="C:nucleus"/>
    <property type="evidence" value="ECO:0007669"/>
    <property type="project" value="UniProtKB-SubCell"/>
</dbReference>
<feature type="coiled-coil region" evidence="9">
    <location>
        <begin position="7"/>
        <end position="176"/>
    </location>
</feature>
<feature type="repeat" description="ANK" evidence="7">
    <location>
        <begin position="526"/>
        <end position="558"/>
    </location>
</feature>
<evidence type="ECO:0000256" key="2">
    <source>
        <dbReference type="ARBA" id="ARBA00022443"/>
    </source>
</evidence>
<dbReference type="Pfam" id="PF14604">
    <property type="entry name" value="SH3_9"/>
    <property type="match status" value="1"/>
</dbReference>
<feature type="region of interest" description="Disordered" evidence="10">
    <location>
        <begin position="211"/>
        <end position="454"/>
    </location>
</feature>
<dbReference type="FunFam" id="1.25.40.20:FF:000008">
    <property type="entry name" value="Apoptosis-stimulating of p53 protein 2 isoform 1"/>
    <property type="match status" value="1"/>
</dbReference>
<reference evidence="12" key="1">
    <citation type="journal article" date="2010" name="Science">
        <title>Plasticity of animal genome architecture unmasked by rapid evolution of a pelagic tunicate.</title>
        <authorList>
            <person name="Denoeud F."/>
            <person name="Henriet S."/>
            <person name="Mungpakdee S."/>
            <person name="Aury J.M."/>
            <person name="Da Silva C."/>
            <person name="Brinkmann H."/>
            <person name="Mikhaleva J."/>
            <person name="Olsen L.C."/>
            <person name="Jubin C."/>
            <person name="Canestro C."/>
            <person name="Bouquet J.M."/>
            <person name="Danks G."/>
            <person name="Poulain J."/>
            <person name="Campsteijn C."/>
            <person name="Adamski M."/>
            <person name="Cross I."/>
            <person name="Yadetie F."/>
            <person name="Muffato M."/>
            <person name="Louis A."/>
            <person name="Butcher S."/>
            <person name="Tsagkogeorga G."/>
            <person name="Konrad A."/>
            <person name="Singh S."/>
            <person name="Jensen M.F."/>
            <person name="Cong E.H."/>
            <person name="Eikeseth-Otteraa H."/>
            <person name="Noel B."/>
            <person name="Anthouard V."/>
            <person name="Porcel B.M."/>
            <person name="Kachouri-Lafond R."/>
            <person name="Nishino A."/>
            <person name="Ugolini M."/>
            <person name="Chourrout P."/>
            <person name="Nishida H."/>
            <person name="Aasland R."/>
            <person name="Huzurbazar S."/>
            <person name="Westhof E."/>
            <person name="Delsuc F."/>
            <person name="Lehrach H."/>
            <person name="Reinhardt R."/>
            <person name="Weissenbach J."/>
            <person name="Roy S.W."/>
            <person name="Artiguenave F."/>
            <person name="Postlethwait J.H."/>
            <person name="Manak J.R."/>
            <person name="Thompson E.M."/>
            <person name="Jaillon O."/>
            <person name="Du Pasquier L."/>
            <person name="Boudinot P."/>
            <person name="Liberles D.A."/>
            <person name="Volff J.N."/>
            <person name="Philippe H."/>
            <person name="Lenhard B."/>
            <person name="Roest Crollius H."/>
            <person name="Wincker P."/>
            <person name="Chourrout D."/>
        </authorList>
    </citation>
    <scope>NUCLEOTIDE SEQUENCE [LARGE SCALE GENOMIC DNA]</scope>
</reference>
<dbReference type="PANTHER" id="PTHR24131:SF10">
    <property type="entry name" value="ANKYRIN-REPEAT, SH3-DOMAIN, AND PROLINE-RICH-REGION CONTAINING PROTEIN, ISOFORM B"/>
    <property type="match status" value="1"/>
</dbReference>
<dbReference type="PROSITE" id="PS50002">
    <property type="entry name" value="SH3"/>
    <property type="match status" value="1"/>
</dbReference>
<dbReference type="PROSITE" id="PS50088">
    <property type="entry name" value="ANK_REPEAT"/>
    <property type="match status" value="2"/>
</dbReference>
<organism evidence="12">
    <name type="scientific">Oikopleura dioica</name>
    <name type="common">Tunicate</name>
    <dbReference type="NCBI Taxonomy" id="34765"/>
    <lineage>
        <taxon>Eukaryota</taxon>
        <taxon>Metazoa</taxon>
        <taxon>Chordata</taxon>
        <taxon>Tunicata</taxon>
        <taxon>Appendicularia</taxon>
        <taxon>Copelata</taxon>
        <taxon>Oikopleuridae</taxon>
        <taxon>Oikopleura</taxon>
    </lineage>
</organism>
<comment type="subcellular location">
    <subcellularLocation>
        <location evidence="1">Nucleus</location>
    </subcellularLocation>
</comment>
<keyword evidence="9" id="KW-0175">Coiled coil</keyword>
<feature type="compositionally biased region" description="Low complexity" evidence="10">
    <location>
        <begin position="263"/>
        <end position="273"/>
    </location>
</feature>
<keyword evidence="6" id="KW-0539">Nucleus</keyword>
<evidence type="ECO:0000256" key="4">
    <source>
        <dbReference type="ARBA" id="ARBA00022737"/>
    </source>
</evidence>
<dbReference type="Proteomes" id="UP000011014">
    <property type="component" value="Unassembled WGS sequence"/>
</dbReference>
<evidence type="ECO:0000256" key="9">
    <source>
        <dbReference type="SAM" id="Coils"/>
    </source>
</evidence>
<evidence type="ECO:0000256" key="3">
    <source>
        <dbReference type="ARBA" id="ARBA00022703"/>
    </source>
</evidence>
<feature type="repeat" description="ANK" evidence="7">
    <location>
        <begin position="493"/>
        <end position="525"/>
    </location>
</feature>
<evidence type="ECO:0000256" key="8">
    <source>
        <dbReference type="PROSITE-ProRule" id="PRU00192"/>
    </source>
</evidence>
<dbReference type="InterPro" id="IPR036770">
    <property type="entry name" value="Ankyrin_rpt-contain_sf"/>
</dbReference>
<dbReference type="EMBL" id="FN654429">
    <property type="protein sequence ID" value="CBY33594.1"/>
    <property type="molecule type" value="Genomic_DNA"/>
</dbReference>
<keyword evidence="3" id="KW-0053">Apoptosis</keyword>
<sequence>MFAEMTLAELNALADRQRRQIEEQEKTLTAKQQRLSFLTQQSQQQSKDADHLRKLREKVGEQEERLRMLRVGPEQNTALLSAELDSVRNLLEAKQRELNVSMNKVEQLTSVLGDLRKTTTSTNGAEEVNKLNKELNALHNLNNDQSNRLQAQRELLRKKQEESQDLDMKILELADRINKKRAAQNGKGAQNQQKYTNVAAVEPLVNSAAQNRNLKTDGPVQKGQVLNNITSRTEIAPDDAESRKKRGQRPISEILTRQDAKSKSSSLAPGSSLFQYRNPTEEKPRPPPPSYTEALSRRSLPGQASRGKLGIKKPVSPGGDKNVFDEWRKRYANTPRPLKKRSSFSEAEGNNYYQQLYKTSDPLFRDPRNIPLEEEAEQSSQSSESENPKPTTSNQEANKSSPSRGKQKEEGAPPTPPQRAPDEKYTTRSPPQLKSAIKKTRGILKKQGAPRNSSRRVELDPLALLLDASLAGEIDVVRSVIAKVSNPSYANDEGITALHNAVCAGYFDVVKFLVHSGVDINAADSDGWTPLHCAASCNSLQMVKFLCENGAQIFAETYPDNDTAAEKCEELDEGYVNCTEYLYGTQEKLGIVNKASVYALFDYDAESSDELSFKEGDLLYVKRRGDNDEDKWWWSRHSDTGREGYVPRNYLGMWPRIKPPNKK</sequence>
<proteinExistence type="predicted"/>
<dbReference type="CDD" id="cd11807">
    <property type="entry name" value="SH3_ASPP"/>
    <property type="match status" value="1"/>
</dbReference>
<keyword evidence="4" id="KW-0677">Repeat</keyword>
<evidence type="ECO:0000313" key="12">
    <source>
        <dbReference type="EMBL" id="CBY33594.1"/>
    </source>
</evidence>
<name>E4YDI3_OIKDI</name>
<dbReference type="InterPro" id="IPR047163">
    <property type="entry name" value="ASPP1/2"/>
</dbReference>
<evidence type="ECO:0000259" key="11">
    <source>
        <dbReference type="PROSITE" id="PS50002"/>
    </source>
</evidence>
<dbReference type="SUPFAM" id="SSF48403">
    <property type="entry name" value="Ankyrin repeat"/>
    <property type="match status" value="1"/>
</dbReference>
<feature type="compositionally biased region" description="Polar residues" evidence="10">
    <location>
        <begin position="224"/>
        <end position="233"/>
    </location>
</feature>
<dbReference type="InterPro" id="IPR036028">
    <property type="entry name" value="SH3-like_dom_sf"/>
</dbReference>
<dbReference type="SMART" id="SM00248">
    <property type="entry name" value="ANK"/>
    <property type="match status" value="2"/>
</dbReference>
<evidence type="ECO:0000256" key="5">
    <source>
        <dbReference type="ARBA" id="ARBA00023043"/>
    </source>
</evidence>
<evidence type="ECO:0000256" key="7">
    <source>
        <dbReference type="PROSITE-ProRule" id="PRU00023"/>
    </source>
</evidence>
<dbReference type="PRINTS" id="PR00452">
    <property type="entry name" value="SH3DOMAIN"/>
</dbReference>
<dbReference type="GO" id="GO:0002039">
    <property type="term" value="F:p53 binding"/>
    <property type="evidence" value="ECO:0007669"/>
    <property type="project" value="InterPro"/>
</dbReference>
<dbReference type="SUPFAM" id="SSF50044">
    <property type="entry name" value="SH3-domain"/>
    <property type="match status" value="1"/>
</dbReference>
<keyword evidence="5 7" id="KW-0040">ANK repeat</keyword>
<dbReference type="GO" id="GO:0006915">
    <property type="term" value="P:apoptotic process"/>
    <property type="evidence" value="ECO:0007669"/>
    <property type="project" value="UniProtKB-KW"/>
</dbReference>
<keyword evidence="2 8" id="KW-0728">SH3 domain</keyword>
<dbReference type="GO" id="GO:0042981">
    <property type="term" value="P:regulation of apoptotic process"/>
    <property type="evidence" value="ECO:0007669"/>
    <property type="project" value="InterPro"/>
</dbReference>
<evidence type="ECO:0000256" key="1">
    <source>
        <dbReference type="ARBA" id="ARBA00004123"/>
    </source>
</evidence>
<feature type="domain" description="SH3" evidence="11">
    <location>
        <begin position="592"/>
        <end position="656"/>
    </location>
</feature>
<dbReference type="Gene3D" id="1.25.40.20">
    <property type="entry name" value="Ankyrin repeat-containing domain"/>
    <property type="match status" value="1"/>
</dbReference>
<dbReference type="InterPro" id="IPR002110">
    <property type="entry name" value="Ankyrin_rpt"/>
</dbReference>
<dbReference type="PROSITE" id="PS50297">
    <property type="entry name" value="ANK_REP_REGION"/>
    <property type="match status" value="2"/>
</dbReference>
<evidence type="ECO:0000256" key="6">
    <source>
        <dbReference type="ARBA" id="ARBA00023242"/>
    </source>
</evidence>
<evidence type="ECO:0000256" key="10">
    <source>
        <dbReference type="SAM" id="MobiDB-lite"/>
    </source>
</evidence>
<dbReference type="SMART" id="SM00326">
    <property type="entry name" value="SH3"/>
    <property type="match status" value="1"/>
</dbReference>